<feature type="region of interest" description="Disordered" evidence="2">
    <location>
        <begin position="335"/>
        <end position="366"/>
    </location>
</feature>
<evidence type="ECO:0000313" key="5">
    <source>
        <dbReference type="RefSeq" id="XP_035679982.1"/>
    </source>
</evidence>
<dbReference type="InterPro" id="IPR022894">
    <property type="entry name" value="Oligoribonuclease"/>
</dbReference>
<dbReference type="AlphaFoldDB" id="C3XT31"/>
<dbReference type="InParanoid" id="C3XT31"/>
<keyword evidence="1" id="KW-0378">Hydrolase</keyword>
<reference evidence="3" key="1">
    <citation type="journal article" date="2008" name="Nature">
        <title>The amphioxus genome and the evolution of the chordate karyotype.</title>
        <authorList>
            <consortium name="US DOE Joint Genome Institute (JGI-PGF)"/>
            <person name="Putnam N.H."/>
            <person name="Butts T."/>
            <person name="Ferrier D.E.K."/>
            <person name="Furlong R.F."/>
            <person name="Hellsten U."/>
            <person name="Kawashima T."/>
            <person name="Robinson-Rechavi M."/>
            <person name="Shoguchi E."/>
            <person name="Terry A."/>
            <person name="Yu J.-K."/>
            <person name="Benito-Gutierrez E.L."/>
            <person name="Dubchak I."/>
            <person name="Garcia-Fernandez J."/>
            <person name="Gibson-Brown J.J."/>
            <person name="Grigoriev I.V."/>
            <person name="Horton A.C."/>
            <person name="de Jong P.J."/>
            <person name="Jurka J."/>
            <person name="Kapitonov V.V."/>
            <person name="Kohara Y."/>
            <person name="Kuroki Y."/>
            <person name="Lindquist E."/>
            <person name="Lucas S."/>
            <person name="Osoegawa K."/>
            <person name="Pennacchio L.A."/>
            <person name="Salamov A.A."/>
            <person name="Satou Y."/>
            <person name="Sauka-Spengler T."/>
            <person name="Schmutz J."/>
            <person name="Shin-I T."/>
            <person name="Toyoda A."/>
            <person name="Bronner-Fraser M."/>
            <person name="Fujiyama A."/>
            <person name="Holland L.Z."/>
            <person name="Holland P.W.H."/>
            <person name="Satoh N."/>
            <person name="Rokhsar D.S."/>
        </authorList>
    </citation>
    <scope>NUCLEOTIDE SEQUENCE [LARGE SCALE GENOMIC DNA]</scope>
    <source>
        <strain evidence="3">S238N-H82</strain>
        <tissue evidence="3">Testes</tissue>
    </source>
</reference>
<reference evidence="5" key="3">
    <citation type="submission" date="2025-04" db="UniProtKB">
        <authorList>
            <consortium name="RefSeq"/>
        </authorList>
    </citation>
    <scope>IDENTIFICATION</scope>
    <source>
        <strain evidence="5">S238N-H82</strain>
        <tissue evidence="5">Testes</tissue>
    </source>
</reference>
<feature type="compositionally biased region" description="Acidic residues" evidence="2">
    <location>
        <begin position="264"/>
        <end position="273"/>
    </location>
</feature>
<sequence length="366" mass="41110">MVEKVVKDNPGRYSAILSLVKKRKNEWKKKYAERENEQQEAREAKLQAQAEEHARKIKKKEEQQDERKKQVEKYGGPASTPAECEKFIATVSPLPDIKQRLVLRAHITYLKEKHPAIAKSNSLFILSSGGRPHDPDKLSANLRSILGSPELHSQSEAATEPEEATTSAPQQRLTAEDANDQVDRIKAQPVEGAENSESIDWDDSEEESDAEESDAEESDAEESDAEESDVEERNAEESSEEDGEESKQHREEPPAKKQRLSDSEKDEEDEEDIVNGSMVVVAYEDDWALGEVKEVKDDGELEERNDDSSNIQDEKLLEAAGSCVGTFEISIEQLKHPENFRSGRGLPDQRPDLPGQHTPERAQIST</sequence>
<feature type="compositionally biased region" description="Basic and acidic residues" evidence="2">
    <location>
        <begin position="31"/>
        <end position="72"/>
    </location>
</feature>
<feature type="compositionally biased region" description="Basic and acidic residues" evidence="2">
    <location>
        <begin position="335"/>
        <end position="351"/>
    </location>
</feature>
<feature type="compositionally biased region" description="Acidic residues" evidence="2">
    <location>
        <begin position="197"/>
        <end position="230"/>
    </location>
</feature>
<dbReference type="PANTHER" id="PTHR11046">
    <property type="entry name" value="OLIGORIBONUCLEASE, MITOCHONDRIAL"/>
    <property type="match status" value="1"/>
</dbReference>
<dbReference type="KEGG" id="bfo:118418244"/>
<accession>C3XT31</accession>
<dbReference type="GeneID" id="118418244"/>
<keyword evidence="4" id="KW-1185">Reference proteome</keyword>
<dbReference type="RefSeq" id="XP_035679982.1">
    <property type="nucleotide sequence ID" value="XM_035824089.1"/>
</dbReference>
<protein>
    <submittedName>
        <fullName evidence="5">KNR4/SMI1 homolog</fullName>
    </submittedName>
</protein>
<evidence type="ECO:0000256" key="2">
    <source>
        <dbReference type="SAM" id="MobiDB-lite"/>
    </source>
</evidence>
<dbReference type="GO" id="GO:0000175">
    <property type="term" value="F:3'-5'-RNA exonuclease activity"/>
    <property type="evidence" value="ECO:0007669"/>
    <property type="project" value="InterPro"/>
</dbReference>
<dbReference type="PANTHER" id="PTHR11046:SF29">
    <property type="match status" value="1"/>
</dbReference>
<evidence type="ECO:0000256" key="1">
    <source>
        <dbReference type="ARBA" id="ARBA00022722"/>
    </source>
</evidence>
<feature type="compositionally biased region" description="Basic and acidic residues" evidence="2">
    <location>
        <begin position="245"/>
        <end position="263"/>
    </location>
</feature>
<evidence type="ECO:0000313" key="3">
    <source>
        <dbReference type="EMBL" id="EEN68764.1"/>
    </source>
</evidence>
<feature type="region of interest" description="Disordered" evidence="2">
    <location>
        <begin position="125"/>
        <end position="277"/>
    </location>
</feature>
<keyword evidence="1" id="KW-0540">Nuclease</keyword>
<proteinExistence type="predicted"/>
<feature type="region of interest" description="Disordered" evidence="2">
    <location>
        <begin position="291"/>
        <end position="311"/>
    </location>
</feature>
<gene>
    <name evidence="5" type="primary">LOC118418244</name>
    <name evidence="3" type="ORF">BRAFLDRAFT_97265</name>
</gene>
<feature type="compositionally biased region" description="Low complexity" evidence="2">
    <location>
        <begin position="154"/>
        <end position="170"/>
    </location>
</feature>
<feature type="region of interest" description="Disordered" evidence="2">
    <location>
        <begin position="31"/>
        <end position="82"/>
    </location>
</feature>
<reference evidence="4" key="2">
    <citation type="journal article" date="2020" name="Nat. Ecol. Evol.">
        <title>Deeply conserved synteny resolves early events in vertebrate evolution.</title>
        <authorList>
            <person name="Simakov O."/>
            <person name="Marletaz F."/>
            <person name="Yue J.X."/>
            <person name="O'Connell B."/>
            <person name="Jenkins J."/>
            <person name="Brandt A."/>
            <person name="Calef R."/>
            <person name="Tung C.H."/>
            <person name="Huang T.K."/>
            <person name="Schmutz J."/>
            <person name="Satoh N."/>
            <person name="Yu J.K."/>
            <person name="Putnam N.H."/>
            <person name="Green R.E."/>
            <person name="Rokhsar D.S."/>
        </authorList>
    </citation>
    <scope>NUCLEOTIDE SEQUENCE [LARGE SCALE GENOMIC DNA]</scope>
    <source>
        <strain evidence="4">S238N-H82</strain>
    </source>
</reference>
<dbReference type="EMBL" id="GG666461">
    <property type="protein sequence ID" value="EEN68764.1"/>
    <property type="molecule type" value="Genomic_DNA"/>
</dbReference>
<organism>
    <name type="scientific">Branchiostoma floridae</name>
    <name type="common">Florida lancelet</name>
    <name type="synonym">Amphioxus</name>
    <dbReference type="NCBI Taxonomy" id="7739"/>
    <lineage>
        <taxon>Eukaryota</taxon>
        <taxon>Metazoa</taxon>
        <taxon>Chordata</taxon>
        <taxon>Cephalochordata</taxon>
        <taxon>Leptocardii</taxon>
        <taxon>Amphioxiformes</taxon>
        <taxon>Branchiostomatidae</taxon>
        <taxon>Branchiostoma</taxon>
    </lineage>
</organism>
<dbReference type="Proteomes" id="UP000001554">
    <property type="component" value="Chromosome 6"/>
</dbReference>
<evidence type="ECO:0000313" key="4">
    <source>
        <dbReference type="Proteomes" id="UP000001554"/>
    </source>
</evidence>
<name>C3XT31_BRAFL</name>